<evidence type="ECO:0000313" key="4">
    <source>
        <dbReference type="EMBL" id="KAH7546095.1"/>
    </source>
</evidence>
<dbReference type="EMBL" id="JAEACU010000001">
    <property type="protein sequence ID" value="KAH7546095.1"/>
    <property type="molecule type" value="Genomic_DNA"/>
</dbReference>
<keyword evidence="2" id="KW-0472">Membrane</keyword>
<feature type="domain" description="DUF4220" evidence="3">
    <location>
        <begin position="82"/>
        <end position="351"/>
    </location>
</feature>
<dbReference type="InterPro" id="IPR025315">
    <property type="entry name" value="DUF4220"/>
</dbReference>
<evidence type="ECO:0000256" key="1">
    <source>
        <dbReference type="SAM" id="MobiDB-lite"/>
    </source>
</evidence>
<dbReference type="Pfam" id="PF04578">
    <property type="entry name" value="DUF594"/>
    <property type="match status" value="1"/>
</dbReference>
<keyword evidence="2" id="KW-0812">Transmembrane</keyword>
<evidence type="ECO:0000259" key="3">
    <source>
        <dbReference type="Pfam" id="PF13968"/>
    </source>
</evidence>
<keyword evidence="2" id="KW-1133">Transmembrane helix</keyword>
<dbReference type="PANTHER" id="PTHR31325">
    <property type="entry name" value="OS01G0798800 PROTEIN-RELATED"/>
    <property type="match status" value="1"/>
</dbReference>
<name>A0A978W2B1_ZIZJJ</name>
<feature type="transmembrane region" description="Helical" evidence="2">
    <location>
        <begin position="278"/>
        <end position="298"/>
    </location>
</feature>
<feature type="transmembrane region" description="Helical" evidence="2">
    <location>
        <begin position="49"/>
        <end position="72"/>
    </location>
</feature>
<dbReference type="InterPro" id="IPR007658">
    <property type="entry name" value="DUF594"/>
</dbReference>
<dbReference type="Pfam" id="PF13968">
    <property type="entry name" value="DUF4220"/>
    <property type="match status" value="1"/>
</dbReference>
<sequence length="782" mass="91334">MKVVILMAKILKDVWDEWGIELLMTVSCVMHMVLTLFGGRRKHMQSNQIIVRFIIWFAYLMSNYVVTVIIARKPRCHQCILNRLGQRQFVNMMAQLCAVLWILARCWNNSVISYLYLPLLLAGFIKYGENVRVLFTSLSESSSIRQSDLVQVANIGMNFQNVPKNIPDLEIILKAYYRFVCLKPHIDNWIYRPYYQSFLEFQAPFNQTIHEFLSIDKYPSQDIFKITDLELSFMYDTLYTKAPIIYTRMGFVLRLISSLSLISTSIVFAFMFKDAFVYYLNAGFIFVVFGVILTLEAYQIYKLSISDWAIIEMIKHSDKRIVKWFLPKLAPQSSKRKKWSNTLGQFNLISYGLVYKSLYSSRILKFHDLDMEIRNVFFTSKIDGIPIELKELIIKGIEDLEKENNESKPIGNDDEWDLETENNESKSISIDDEWDLEQENNESKPIRSSKFDFVKWLEDRDFEKRIIIWHLATEIMYYQDTRRNERNVEMTRWLSNYLMYILATQSQILGTSTSKLVLRHACKRLAALIKDKTADEKEACSELLNGNYVKEVPEKKSKQTMVTKDWDVLGDAKKLSKDLLENRRNMDDLWTFIRSMWVKMLCLAAINCPTDCHSEQLRRGGEIVTHVWLILLHKKQIDKLDISKKDKAPTFSSSNKKNERCLEGIEDLEKETNESKPIGNNDEWSVKRNALTIRSSKLDLRLFWQEFGQNAEWHALVDAKMLIDMLYVDKSALLPLIVPRNVTPSSSGEAPKLSLISCPSYFTRNGHTKKAVLDMKAERIKL</sequence>
<dbReference type="Proteomes" id="UP000813462">
    <property type="component" value="Unassembled WGS sequence"/>
</dbReference>
<feature type="compositionally biased region" description="Acidic residues" evidence="1">
    <location>
        <begin position="430"/>
        <end position="440"/>
    </location>
</feature>
<dbReference type="AlphaFoldDB" id="A0A978W2B1"/>
<organism evidence="4 5">
    <name type="scientific">Ziziphus jujuba var. spinosa</name>
    <dbReference type="NCBI Taxonomy" id="714518"/>
    <lineage>
        <taxon>Eukaryota</taxon>
        <taxon>Viridiplantae</taxon>
        <taxon>Streptophyta</taxon>
        <taxon>Embryophyta</taxon>
        <taxon>Tracheophyta</taxon>
        <taxon>Spermatophyta</taxon>
        <taxon>Magnoliopsida</taxon>
        <taxon>eudicotyledons</taxon>
        <taxon>Gunneridae</taxon>
        <taxon>Pentapetalae</taxon>
        <taxon>rosids</taxon>
        <taxon>fabids</taxon>
        <taxon>Rosales</taxon>
        <taxon>Rhamnaceae</taxon>
        <taxon>Paliureae</taxon>
        <taxon>Ziziphus</taxon>
    </lineage>
</organism>
<proteinExistence type="predicted"/>
<feature type="region of interest" description="Disordered" evidence="1">
    <location>
        <begin position="404"/>
        <end position="441"/>
    </location>
</feature>
<gene>
    <name evidence="4" type="ORF">FEM48_Zijuj01G0164300</name>
</gene>
<feature type="compositionally biased region" description="Acidic residues" evidence="1">
    <location>
        <begin position="412"/>
        <end position="422"/>
    </location>
</feature>
<accession>A0A978W2B1</accession>
<reference evidence="4" key="1">
    <citation type="journal article" date="2021" name="Front. Plant Sci.">
        <title>Chromosome-Scale Genome Assembly for Chinese Sour Jujube and Insights Into Its Genome Evolution and Domestication Signature.</title>
        <authorList>
            <person name="Shen L.-Y."/>
            <person name="Luo H."/>
            <person name="Wang X.-L."/>
            <person name="Wang X.-M."/>
            <person name="Qiu X.-J."/>
            <person name="Liu H."/>
            <person name="Zhou S.-S."/>
            <person name="Jia K.-H."/>
            <person name="Nie S."/>
            <person name="Bao Y.-T."/>
            <person name="Zhang R.-G."/>
            <person name="Yun Q.-Z."/>
            <person name="Chai Y.-H."/>
            <person name="Lu J.-Y."/>
            <person name="Li Y."/>
            <person name="Zhao S.-W."/>
            <person name="Mao J.-F."/>
            <person name="Jia S.-G."/>
            <person name="Mao Y.-M."/>
        </authorList>
    </citation>
    <scope>NUCLEOTIDE SEQUENCE</scope>
    <source>
        <strain evidence="4">AT0</strain>
        <tissue evidence="4">Leaf</tissue>
    </source>
</reference>
<comment type="caution">
    <text evidence="4">The sequence shown here is derived from an EMBL/GenBank/DDBJ whole genome shotgun (WGS) entry which is preliminary data.</text>
</comment>
<evidence type="ECO:0000313" key="5">
    <source>
        <dbReference type="Proteomes" id="UP000813462"/>
    </source>
</evidence>
<feature type="transmembrane region" description="Helical" evidence="2">
    <location>
        <begin position="251"/>
        <end position="272"/>
    </location>
</feature>
<protein>
    <recommendedName>
        <fullName evidence="3">DUF4220 domain-containing protein</fullName>
    </recommendedName>
</protein>
<evidence type="ECO:0000256" key="2">
    <source>
        <dbReference type="SAM" id="Phobius"/>
    </source>
</evidence>
<feature type="transmembrane region" description="Helical" evidence="2">
    <location>
        <begin position="20"/>
        <end position="37"/>
    </location>
</feature>